<protein>
    <submittedName>
        <fullName evidence="1">Rna-directed dna polymerase from mobile element jockey-like</fullName>
    </submittedName>
</protein>
<proteinExistence type="predicted"/>
<keyword evidence="1" id="KW-0808">Transferase</keyword>
<reference evidence="2" key="2">
    <citation type="submission" date="2017-12" db="EMBL/GenBank/DDBJ databases">
        <title>Genome sequence of the Bar-tailed Godwit (Limosa lapponica baueri).</title>
        <authorList>
            <person name="Lima N.C.B."/>
            <person name="Parody-Merino A.M."/>
            <person name="Battley P.F."/>
            <person name="Fidler A.E."/>
            <person name="Prosdocimi F."/>
        </authorList>
    </citation>
    <scope>NUCLEOTIDE SEQUENCE [LARGE SCALE GENOMIC DNA]</scope>
</reference>
<sequence length="174" mass="19503">MDCSLDEELAGWLHSDGSGQWLNVQMEISDEWCPSGDCTGTSTVNIFINDRDSGIKWTLSKFADNTKLVGEVYAPEGQDVIQRDLESLEKWACVNLMRFNKAKCRVLHLGQGNPHYQYWMGDEGIEHSPAEKGLGVLVDEKLDMSSSESKLYSALHQKKHGHQVEGGYSAPLLW</sequence>
<name>A0A2I0U2Z7_LIMLA</name>
<evidence type="ECO:0000313" key="1">
    <source>
        <dbReference type="EMBL" id="PKU40375.1"/>
    </source>
</evidence>
<reference evidence="2" key="1">
    <citation type="submission" date="2017-11" db="EMBL/GenBank/DDBJ databases">
        <authorList>
            <person name="Lima N.C."/>
            <person name="Parody-Merino A.M."/>
            <person name="Battley P.F."/>
            <person name="Fidler A.E."/>
            <person name="Prosdocimi F."/>
        </authorList>
    </citation>
    <scope>NUCLEOTIDE SEQUENCE [LARGE SCALE GENOMIC DNA]</scope>
</reference>
<keyword evidence="2" id="KW-1185">Reference proteome</keyword>
<keyword evidence="1" id="KW-0695">RNA-directed DNA polymerase</keyword>
<dbReference type="GO" id="GO:0003964">
    <property type="term" value="F:RNA-directed DNA polymerase activity"/>
    <property type="evidence" value="ECO:0007669"/>
    <property type="project" value="UniProtKB-KW"/>
</dbReference>
<organism evidence="1 2">
    <name type="scientific">Limosa lapponica baueri</name>
    <dbReference type="NCBI Taxonomy" id="1758121"/>
    <lineage>
        <taxon>Eukaryota</taxon>
        <taxon>Metazoa</taxon>
        <taxon>Chordata</taxon>
        <taxon>Craniata</taxon>
        <taxon>Vertebrata</taxon>
        <taxon>Euteleostomi</taxon>
        <taxon>Archelosauria</taxon>
        <taxon>Archosauria</taxon>
        <taxon>Dinosauria</taxon>
        <taxon>Saurischia</taxon>
        <taxon>Theropoda</taxon>
        <taxon>Coelurosauria</taxon>
        <taxon>Aves</taxon>
        <taxon>Neognathae</taxon>
        <taxon>Neoaves</taxon>
        <taxon>Charadriiformes</taxon>
        <taxon>Scolopacidae</taxon>
        <taxon>Limosa</taxon>
    </lineage>
</organism>
<dbReference type="Proteomes" id="UP000233556">
    <property type="component" value="Unassembled WGS sequence"/>
</dbReference>
<dbReference type="PANTHER" id="PTHR33332">
    <property type="entry name" value="REVERSE TRANSCRIPTASE DOMAIN-CONTAINING PROTEIN"/>
    <property type="match status" value="1"/>
</dbReference>
<gene>
    <name evidence="1" type="ORF">llap_9306</name>
</gene>
<evidence type="ECO:0000313" key="2">
    <source>
        <dbReference type="Proteomes" id="UP000233556"/>
    </source>
</evidence>
<accession>A0A2I0U2Z7</accession>
<keyword evidence="1" id="KW-0548">Nucleotidyltransferase</keyword>
<dbReference type="AlphaFoldDB" id="A0A2I0U2Z7"/>
<dbReference type="EMBL" id="KZ506285">
    <property type="protein sequence ID" value="PKU40375.1"/>
    <property type="molecule type" value="Genomic_DNA"/>
</dbReference>